<dbReference type="EMBL" id="CP025001">
    <property type="protein sequence ID" value="AUJ78111.1"/>
    <property type="molecule type" value="Genomic_DNA"/>
</dbReference>
<evidence type="ECO:0000313" key="3">
    <source>
        <dbReference type="Proteomes" id="UP000234366"/>
    </source>
</evidence>
<evidence type="ECO:0000313" key="2">
    <source>
        <dbReference type="EMBL" id="AUJ78111.1"/>
    </source>
</evidence>
<keyword evidence="1" id="KW-0472">Membrane</keyword>
<dbReference type="AlphaFoldDB" id="A0AAI8HQ38"/>
<reference evidence="2 3" key="1">
    <citation type="submission" date="2017-11" db="EMBL/GenBank/DDBJ databases">
        <title>Genome sequence and genome mining of multiple bioactive secondary metabolites from a deep sea-derived Bacillus siamensis SCSIO 05746.</title>
        <authorList>
            <person name="Pan H.-Q."/>
            <person name="Ju J.-H."/>
        </authorList>
    </citation>
    <scope>NUCLEOTIDE SEQUENCE [LARGE SCALE GENOMIC DNA]</scope>
    <source>
        <strain evidence="2 3">SCSIO 05746</strain>
    </source>
</reference>
<protein>
    <submittedName>
        <fullName evidence="2">Uncharacterized protein</fullName>
    </submittedName>
</protein>
<proteinExistence type="predicted"/>
<sequence>MDNLISILIFSLPGLLAYFWIQMFGLNPAVKHTSGELVGLSALLWIPVSLINVGIMNILAEKGHLWIHMNSVNDINTNSGDILFLIFYTVITLFSSFCVSLLWSVFLYPTFLIIINKIRSFRKIVSLDVHASIWDTYFLNYEETTEKSDENTYEGDNNGENKKRKGEPPLIVEIYYLNDPEKRMYGAVSNMSRPFEAERALILQEPDEWRIAYNTYRYPVKRTYFDTKSGLVVNELEFKHIT</sequence>
<organism evidence="2 3">
    <name type="scientific">Bacillus siamensis</name>
    <dbReference type="NCBI Taxonomy" id="659243"/>
    <lineage>
        <taxon>Bacteria</taxon>
        <taxon>Bacillati</taxon>
        <taxon>Bacillota</taxon>
        <taxon>Bacilli</taxon>
        <taxon>Bacillales</taxon>
        <taxon>Bacillaceae</taxon>
        <taxon>Bacillus</taxon>
        <taxon>Bacillus amyloliquefaciens group</taxon>
    </lineage>
</organism>
<keyword evidence="3" id="KW-1185">Reference proteome</keyword>
<feature type="transmembrane region" description="Helical" evidence="1">
    <location>
        <begin position="82"/>
        <end position="115"/>
    </location>
</feature>
<dbReference type="RefSeq" id="WP_060963053.1">
    <property type="nucleotide sequence ID" value="NZ_CP025001.1"/>
</dbReference>
<name>A0AAI8HQ38_9BACI</name>
<accession>A0AAI8HQ38</accession>
<dbReference type="Proteomes" id="UP000234366">
    <property type="component" value="Chromosome"/>
</dbReference>
<keyword evidence="1" id="KW-0812">Transmembrane</keyword>
<evidence type="ECO:0000256" key="1">
    <source>
        <dbReference type="SAM" id="Phobius"/>
    </source>
</evidence>
<feature type="transmembrane region" description="Helical" evidence="1">
    <location>
        <begin position="6"/>
        <end position="25"/>
    </location>
</feature>
<feature type="transmembrane region" description="Helical" evidence="1">
    <location>
        <begin position="37"/>
        <end position="60"/>
    </location>
</feature>
<dbReference type="KEGG" id="bsia:CWD84_15370"/>
<gene>
    <name evidence="2" type="ORF">CWD84_15370</name>
</gene>
<keyword evidence="1" id="KW-1133">Transmembrane helix</keyword>